<sequence length="151" mass="17382">MEEYFLDIDYWKIFVEWASILSLIISVAVLVQSVSIKNKTNEIIHSMVNKARMPEIFKGLSDVSVTLSKAMSNKDNEGVEECVVEIRSLSSSLKDKLSDKKDSGLDDLILEADSFLHDKKKGFYCNGRQVYLRLRYVIKYVGEHIKDERLK</sequence>
<proteinExistence type="predicted"/>
<evidence type="ECO:0000313" key="2">
    <source>
        <dbReference type="EMBL" id="QKS26562.1"/>
    </source>
</evidence>
<keyword evidence="1" id="KW-0472">Membrane</keyword>
<name>A0AAP9T224_9GAMM</name>
<gene>
    <name evidence="2" type="ORF">FX987_04371</name>
</gene>
<keyword evidence="3" id="KW-1185">Reference proteome</keyword>
<keyword evidence="1" id="KW-0812">Transmembrane</keyword>
<reference evidence="2 3" key="1">
    <citation type="submission" date="2019-12" db="EMBL/GenBank/DDBJ databases">
        <title>Genome sequencing and assembly of endphytes of Porphyra tenera.</title>
        <authorList>
            <person name="Park J.M."/>
            <person name="Shin R."/>
            <person name="Jo S.H."/>
        </authorList>
    </citation>
    <scope>NUCLEOTIDE SEQUENCE [LARGE SCALE GENOMIC DNA]</scope>
    <source>
        <strain evidence="2 3">GPM3</strain>
    </source>
</reference>
<evidence type="ECO:0000313" key="3">
    <source>
        <dbReference type="Proteomes" id="UP000509761"/>
    </source>
</evidence>
<feature type="transmembrane region" description="Helical" evidence="1">
    <location>
        <begin position="13"/>
        <end position="31"/>
    </location>
</feature>
<evidence type="ECO:0000256" key="1">
    <source>
        <dbReference type="SAM" id="Phobius"/>
    </source>
</evidence>
<protein>
    <submittedName>
        <fullName evidence="2">Uncharacterized protein</fullName>
    </submittedName>
</protein>
<dbReference type="AlphaFoldDB" id="A0AAP9T224"/>
<dbReference type="EMBL" id="CP054580">
    <property type="protein sequence ID" value="QKS26562.1"/>
    <property type="molecule type" value="Genomic_DNA"/>
</dbReference>
<dbReference type="RefSeq" id="WP_174788372.1">
    <property type="nucleotide sequence ID" value="NZ_CP054580.1"/>
</dbReference>
<dbReference type="Proteomes" id="UP000509761">
    <property type="component" value="Chromosome"/>
</dbReference>
<keyword evidence="1" id="KW-1133">Transmembrane helix</keyword>
<accession>A0AAP9T224</accession>
<organism evidence="2 3">
    <name type="scientific">Vreelandella titanicae</name>
    <dbReference type="NCBI Taxonomy" id="664683"/>
    <lineage>
        <taxon>Bacteria</taxon>
        <taxon>Pseudomonadati</taxon>
        <taxon>Pseudomonadota</taxon>
        <taxon>Gammaproteobacteria</taxon>
        <taxon>Oceanospirillales</taxon>
        <taxon>Halomonadaceae</taxon>
        <taxon>Vreelandella</taxon>
    </lineage>
</organism>